<dbReference type="SUPFAM" id="SSF53098">
    <property type="entry name" value="Ribonuclease H-like"/>
    <property type="match status" value="1"/>
</dbReference>
<evidence type="ECO:0000259" key="4">
    <source>
        <dbReference type="Pfam" id="PF00929"/>
    </source>
</evidence>
<dbReference type="GO" id="GO:0004527">
    <property type="term" value="F:exonuclease activity"/>
    <property type="evidence" value="ECO:0007669"/>
    <property type="project" value="UniProtKB-KW"/>
</dbReference>
<dbReference type="KEGG" id="metu:GNH96_00820"/>
<keyword evidence="3" id="KW-1133">Transmembrane helix</keyword>
<keyword evidence="3" id="KW-0472">Membrane</keyword>
<feature type="transmembrane region" description="Helical" evidence="3">
    <location>
        <begin position="6"/>
        <end position="25"/>
    </location>
</feature>
<dbReference type="GO" id="GO:0006259">
    <property type="term" value="P:DNA metabolic process"/>
    <property type="evidence" value="ECO:0007669"/>
    <property type="project" value="UniProtKB-ARBA"/>
</dbReference>
<sequence>MTKSAWLFAQGVISGMALLAMLLLCHPRGWDAVMEEEAPTVAANTSPLASAPRRRQEFACTLLLSRRIFPQAPNHQLGTLVRHLDLPTAERAHRALADAEMTAHLLVSLLGSIQDRFGVGSVSHALLRAIQGAPKHHLARIIAAHEASEAR</sequence>
<evidence type="ECO:0000313" key="6">
    <source>
        <dbReference type="Proteomes" id="UP000503004"/>
    </source>
</evidence>
<keyword evidence="2" id="KW-0269">Exonuclease</keyword>
<keyword evidence="3" id="KW-0812">Transmembrane</keyword>
<protein>
    <recommendedName>
        <fullName evidence="4">Exonuclease domain-containing protein</fullName>
    </recommendedName>
</protein>
<dbReference type="AlphaFoldDB" id="A0A858Q487"/>
<reference evidence="6" key="1">
    <citation type="submission" date="2019-12" db="EMBL/GenBank/DDBJ databases">
        <authorList>
            <person name="Awala S.I."/>
            <person name="Rhee S.K."/>
        </authorList>
    </citation>
    <scope>NUCLEOTIDE SEQUENCE [LARGE SCALE GENOMIC DNA]</scope>
    <source>
        <strain evidence="6">IM1</strain>
    </source>
</reference>
<proteinExistence type="predicted"/>
<keyword evidence="2" id="KW-0378">Hydrolase</keyword>
<dbReference type="RefSeq" id="WP_169601401.1">
    <property type="nucleotide sequence ID" value="NZ_CP046565.1"/>
</dbReference>
<evidence type="ECO:0000313" key="5">
    <source>
        <dbReference type="EMBL" id="QJD28649.1"/>
    </source>
</evidence>
<evidence type="ECO:0000256" key="3">
    <source>
        <dbReference type="SAM" id="Phobius"/>
    </source>
</evidence>
<dbReference type="Gene3D" id="3.30.420.10">
    <property type="entry name" value="Ribonuclease H-like superfamily/Ribonuclease H"/>
    <property type="match status" value="1"/>
</dbReference>
<dbReference type="Pfam" id="PF00929">
    <property type="entry name" value="RNase_T"/>
    <property type="match status" value="1"/>
</dbReference>
<evidence type="ECO:0000256" key="1">
    <source>
        <dbReference type="ARBA" id="ARBA00022722"/>
    </source>
</evidence>
<feature type="domain" description="Exonuclease" evidence="4">
    <location>
        <begin position="54"/>
        <end position="105"/>
    </location>
</feature>
<dbReference type="Proteomes" id="UP000503004">
    <property type="component" value="Chromosome"/>
</dbReference>
<keyword evidence="6" id="KW-1185">Reference proteome</keyword>
<gene>
    <name evidence="5" type="ORF">GNH96_00820</name>
</gene>
<dbReference type="InterPro" id="IPR036397">
    <property type="entry name" value="RNaseH_sf"/>
</dbReference>
<dbReference type="GO" id="GO:0003676">
    <property type="term" value="F:nucleic acid binding"/>
    <property type="evidence" value="ECO:0007669"/>
    <property type="project" value="InterPro"/>
</dbReference>
<dbReference type="InterPro" id="IPR013520">
    <property type="entry name" value="Ribonucl_H"/>
</dbReference>
<name>A0A858Q487_9GAMM</name>
<evidence type="ECO:0000256" key="2">
    <source>
        <dbReference type="ARBA" id="ARBA00022839"/>
    </source>
</evidence>
<organism evidence="5 6">
    <name type="scientific">Methylococcus geothermalis</name>
    <dbReference type="NCBI Taxonomy" id="2681310"/>
    <lineage>
        <taxon>Bacteria</taxon>
        <taxon>Pseudomonadati</taxon>
        <taxon>Pseudomonadota</taxon>
        <taxon>Gammaproteobacteria</taxon>
        <taxon>Methylococcales</taxon>
        <taxon>Methylococcaceae</taxon>
        <taxon>Methylococcus</taxon>
    </lineage>
</organism>
<keyword evidence="1" id="KW-0540">Nuclease</keyword>
<dbReference type="InterPro" id="IPR012337">
    <property type="entry name" value="RNaseH-like_sf"/>
</dbReference>
<accession>A0A858Q487</accession>
<dbReference type="EMBL" id="CP046565">
    <property type="protein sequence ID" value="QJD28649.1"/>
    <property type="molecule type" value="Genomic_DNA"/>
</dbReference>